<gene>
    <name evidence="2" type="ORF">EZS28_041919</name>
</gene>
<dbReference type="Pfam" id="PF14214">
    <property type="entry name" value="Helitron_like_N"/>
    <property type="match status" value="1"/>
</dbReference>
<dbReference type="OrthoDB" id="2272314at2759"/>
<keyword evidence="2" id="KW-0378">Hydrolase</keyword>
<keyword evidence="2" id="KW-0547">Nucleotide-binding</keyword>
<reference evidence="2 3" key="1">
    <citation type="submission" date="2019-03" db="EMBL/GenBank/DDBJ databases">
        <title>Single cell metagenomics reveals metabolic interactions within the superorganism composed of flagellate Streblomastix strix and complex community of Bacteroidetes bacteria on its surface.</title>
        <authorList>
            <person name="Treitli S.C."/>
            <person name="Kolisko M."/>
            <person name="Husnik F."/>
            <person name="Keeling P."/>
            <person name="Hampl V."/>
        </authorList>
    </citation>
    <scope>NUCLEOTIDE SEQUENCE [LARGE SCALE GENOMIC DNA]</scope>
    <source>
        <strain evidence="2">ST1C</strain>
    </source>
</reference>
<feature type="domain" description="Helitron helicase-like" evidence="1">
    <location>
        <begin position="257"/>
        <end position="345"/>
    </location>
</feature>
<dbReference type="PANTHER" id="PTHR45786">
    <property type="entry name" value="DNA BINDING PROTEIN-LIKE"/>
    <property type="match status" value="1"/>
</dbReference>
<keyword evidence="2" id="KW-0347">Helicase</keyword>
<dbReference type="EMBL" id="SNRW01024033">
    <property type="protein sequence ID" value="KAA6362554.1"/>
    <property type="molecule type" value="Genomic_DNA"/>
</dbReference>
<evidence type="ECO:0000313" key="3">
    <source>
        <dbReference type="Proteomes" id="UP000324800"/>
    </source>
</evidence>
<dbReference type="InterPro" id="IPR025476">
    <property type="entry name" value="Helitron_helicase-like"/>
</dbReference>
<dbReference type="AlphaFoldDB" id="A0A5J4TW78"/>
<proteinExistence type="predicted"/>
<sequence length="345" mass="39471">MDQICKYCGASYFKCELTGSGLNKHSLICCQNGKIQLDQQKEPPEPLKSLYLGTNNNSKHFIQNIRLYNSQLAFASFEATIPDMGPGPPVVIVHGQIYHRLGPWNASIGYQPRFAQLYMIDTKEATKQRLNSIQNSSLKFDLMLQLGNMINKYNQHALNLKQLNVVANNAPQINVQPVLTKETDPRTYNLPESDEIAAVFQGVEDDIPEQRQYVGFFKDGALMRLNSTDNRRDSLVYPLLFPYGEKGWSPHAFPYQEEQRLQYIRTHQQELRVHTYRGLSDYIQNAAEDAGVNVGRSLILPSSHVGSPRQMTQLYQDSMALQSRFKKPDIFITITANPQWREIRE</sequence>
<dbReference type="Proteomes" id="UP000324800">
    <property type="component" value="Unassembled WGS sequence"/>
</dbReference>
<comment type="caution">
    <text evidence="2">The sequence shown here is derived from an EMBL/GenBank/DDBJ whole genome shotgun (WGS) entry which is preliminary data.</text>
</comment>
<organism evidence="2 3">
    <name type="scientific">Streblomastix strix</name>
    <dbReference type="NCBI Taxonomy" id="222440"/>
    <lineage>
        <taxon>Eukaryota</taxon>
        <taxon>Metamonada</taxon>
        <taxon>Preaxostyla</taxon>
        <taxon>Oxymonadida</taxon>
        <taxon>Streblomastigidae</taxon>
        <taxon>Streblomastix</taxon>
    </lineage>
</organism>
<name>A0A5J4TW78_9EUKA</name>
<accession>A0A5J4TW78</accession>
<feature type="non-terminal residue" evidence="2">
    <location>
        <position position="345"/>
    </location>
</feature>
<protein>
    <submittedName>
        <fullName evidence="2">Putative ATP-dependent DNA helicase PIF1</fullName>
    </submittedName>
</protein>
<evidence type="ECO:0000259" key="1">
    <source>
        <dbReference type="Pfam" id="PF14214"/>
    </source>
</evidence>
<dbReference type="PANTHER" id="PTHR45786:SF74">
    <property type="entry name" value="ATP-DEPENDENT DNA HELICASE"/>
    <property type="match status" value="1"/>
</dbReference>
<dbReference type="GO" id="GO:0004386">
    <property type="term" value="F:helicase activity"/>
    <property type="evidence" value="ECO:0007669"/>
    <property type="project" value="UniProtKB-KW"/>
</dbReference>
<keyword evidence="2" id="KW-0067">ATP-binding</keyword>
<evidence type="ECO:0000313" key="2">
    <source>
        <dbReference type="EMBL" id="KAA6362554.1"/>
    </source>
</evidence>